<dbReference type="EMBL" id="JAJUBC010000025">
    <property type="protein sequence ID" value="MDD1795184.1"/>
    <property type="molecule type" value="Genomic_DNA"/>
</dbReference>
<dbReference type="SUPFAM" id="SSF46785">
    <property type="entry name" value="Winged helix' DNA-binding domain"/>
    <property type="match status" value="1"/>
</dbReference>
<dbReference type="CDD" id="cd08422">
    <property type="entry name" value="PBP2_CrgA_like"/>
    <property type="match status" value="1"/>
</dbReference>
<dbReference type="InterPro" id="IPR036388">
    <property type="entry name" value="WH-like_DNA-bd_sf"/>
</dbReference>
<organism evidence="6 7">
    <name type="scientific">Enterovibrio gelatinilyticus</name>
    <dbReference type="NCBI Taxonomy" id="2899819"/>
    <lineage>
        <taxon>Bacteria</taxon>
        <taxon>Pseudomonadati</taxon>
        <taxon>Pseudomonadota</taxon>
        <taxon>Gammaproteobacteria</taxon>
        <taxon>Vibrionales</taxon>
        <taxon>Vibrionaceae</taxon>
        <taxon>Enterovibrio</taxon>
    </lineage>
</organism>
<reference evidence="6" key="1">
    <citation type="submission" date="2021-12" db="EMBL/GenBank/DDBJ databases">
        <title>Enterovibrio ZSDZ35 sp. nov. and Enterovibrio ZSDZ42 sp. nov., isolated from coastal seawater in Qingdao.</title>
        <authorList>
            <person name="Zhang P."/>
        </authorList>
    </citation>
    <scope>NUCLEOTIDE SEQUENCE</scope>
    <source>
        <strain evidence="6">ZSDZ42</strain>
    </source>
</reference>
<dbReference type="Proteomes" id="UP001149400">
    <property type="component" value="Unassembled WGS sequence"/>
</dbReference>
<keyword evidence="3" id="KW-0238">DNA-binding</keyword>
<dbReference type="PROSITE" id="PS50931">
    <property type="entry name" value="HTH_LYSR"/>
    <property type="match status" value="1"/>
</dbReference>
<keyword evidence="7" id="KW-1185">Reference proteome</keyword>
<dbReference type="InterPro" id="IPR000847">
    <property type="entry name" value="LysR_HTH_N"/>
</dbReference>
<gene>
    <name evidence="6" type="ORF">LRP50_18815</name>
</gene>
<dbReference type="Gene3D" id="3.40.190.290">
    <property type="match status" value="1"/>
</dbReference>
<evidence type="ECO:0000259" key="5">
    <source>
        <dbReference type="PROSITE" id="PS50931"/>
    </source>
</evidence>
<dbReference type="RefSeq" id="WP_274165990.1">
    <property type="nucleotide sequence ID" value="NZ_JAJUBC010000025.1"/>
</dbReference>
<dbReference type="Pfam" id="PF03466">
    <property type="entry name" value="LysR_substrate"/>
    <property type="match status" value="1"/>
</dbReference>
<dbReference type="InterPro" id="IPR036390">
    <property type="entry name" value="WH_DNA-bd_sf"/>
</dbReference>
<proteinExistence type="inferred from homology"/>
<evidence type="ECO:0000256" key="2">
    <source>
        <dbReference type="ARBA" id="ARBA00023015"/>
    </source>
</evidence>
<dbReference type="InterPro" id="IPR005119">
    <property type="entry name" value="LysR_subst-bd"/>
</dbReference>
<keyword evidence="4" id="KW-0804">Transcription</keyword>
<sequence>MIDYLKHMAIFARVVDEGSFRAAAKDLNLAPSRVSQAVSDLEDHLGITLLYRTTRKLALSNEGRMFYPRVVEMLRNAEMGLDELNALSVEPVGTLSLSLPAYMASSRLSTILVEFMREYPRVSLSISYTDHPVGLLESGFDLNIRMGWLDDSSMVARKLGEYRRVLVAGADYVASRPSPITLDDVQSWDWISYKQRNENIEFTANDEKRVIPFNNYRLQVDSINALLHFVQQNIGVSVLPWHLAEEGVKSGKLIHLLPEWSLAPLGCYAVWPDKSRRANLTLLLARFLAEKEQYYSVAIPR</sequence>
<dbReference type="PANTHER" id="PTHR30537:SF30">
    <property type="entry name" value="TRANSCRIPTIONAL REGULATOR-RELATED"/>
    <property type="match status" value="1"/>
</dbReference>
<comment type="caution">
    <text evidence="6">The sequence shown here is derived from an EMBL/GenBank/DDBJ whole genome shotgun (WGS) entry which is preliminary data.</text>
</comment>
<dbReference type="PANTHER" id="PTHR30537">
    <property type="entry name" value="HTH-TYPE TRANSCRIPTIONAL REGULATOR"/>
    <property type="match status" value="1"/>
</dbReference>
<dbReference type="Pfam" id="PF00126">
    <property type="entry name" value="HTH_1"/>
    <property type="match status" value="1"/>
</dbReference>
<name>A0ABT5R4I3_9GAMM</name>
<accession>A0ABT5R4I3</accession>
<keyword evidence="2" id="KW-0805">Transcription regulation</keyword>
<evidence type="ECO:0000256" key="3">
    <source>
        <dbReference type="ARBA" id="ARBA00023125"/>
    </source>
</evidence>
<dbReference type="InterPro" id="IPR058163">
    <property type="entry name" value="LysR-type_TF_proteobact-type"/>
</dbReference>
<dbReference type="SUPFAM" id="SSF53850">
    <property type="entry name" value="Periplasmic binding protein-like II"/>
    <property type="match status" value="1"/>
</dbReference>
<evidence type="ECO:0000256" key="4">
    <source>
        <dbReference type="ARBA" id="ARBA00023163"/>
    </source>
</evidence>
<evidence type="ECO:0000256" key="1">
    <source>
        <dbReference type="ARBA" id="ARBA00009437"/>
    </source>
</evidence>
<feature type="domain" description="HTH lysR-type" evidence="5">
    <location>
        <begin position="3"/>
        <end position="60"/>
    </location>
</feature>
<protein>
    <submittedName>
        <fullName evidence="6">LysR family transcriptional regulator</fullName>
    </submittedName>
</protein>
<evidence type="ECO:0000313" key="7">
    <source>
        <dbReference type="Proteomes" id="UP001149400"/>
    </source>
</evidence>
<comment type="similarity">
    <text evidence="1">Belongs to the LysR transcriptional regulatory family.</text>
</comment>
<dbReference type="Gene3D" id="1.10.10.10">
    <property type="entry name" value="Winged helix-like DNA-binding domain superfamily/Winged helix DNA-binding domain"/>
    <property type="match status" value="1"/>
</dbReference>
<evidence type="ECO:0000313" key="6">
    <source>
        <dbReference type="EMBL" id="MDD1795184.1"/>
    </source>
</evidence>